<dbReference type="RefSeq" id="WP_323278613.1">
    <property type="nucleotide sequence ID" value="NZ_JAYGGQ010000005.1"/>
</dbReference>
<comment type="caution">
    <text evidence="1">The sequence shown here is derived from an EMBL/GenBank/DDBJ whole genome shotgun (WGS) entry which is preliminary data.</text>
</comment>
<evidence type="ECO:0008006" key="3">
    <source>
        <dbReference type="Google" id="ProtNLM"/>
    </source>
</evidence>
<accession>A0ABU5T524</accession>
<dbReference type="Proteomes" id="UP001304769">
    <property type="component" value="Unassembled WGS sequence"/>
</dbReference>
<keyword evidence="2" id="KW-1185">Reference proteome</keyword>
<sequence>MAQQYRLSGGTLEAVTRRACELYGPTARIVSAERVLDQGLGGFLGRRHVEAMVLVPDHAEAPPSFTPHTLPAARGGIAALLDEAERVEDEFQDEPPEATHAPPSVSTQSEIFDVVLARLREDTAADDEPVPALLGEPGDLVLVLGPRPAAYDAARSMADSASRWELAAVGPGAGADWPALAGARGANAARARAVEDGRAVLAVAALDPLEPIEPQLRAAYALHADQVWLAVDARHKPDETADWVDAVAELLPVDALAVVGARETRTAYTVNGLGIPIGWVDGHAAPRTVL</sequence>
<gene>
    <name evidence="1" type="ORF">SPF06_08525</name>
</gene>
<reference evidence="1 2" key="1">
    <citation type="submission" date="2023-12" db="EMBL/GenBank/DDBJ databases">
        <title>Sinomonas terricola sp. nov, isolated from litchi orchard soil in Guangdong, PR China.</title>
        <authorList>
            <person name="Jiaxin W."/>
            <person name="Yang Z."/>
            <person name="Honghui Z."/>
        </authorList>
    </citation>
    <scope>NUCLEOTIDE SEQUENCE [LARGE SCALE GENOMIC DNA]</scope>
    <source>
        <strain evidence="1 2">JGH33</strain>
    </source>
</reference>
<evidence type="ECO:0000313" key="2">
    <source>
        <dbReference type="Proteomes" id="UP001304769"/>
    </source>
</evidence>
<organism evidence="1 2">
    <name type="scientific">Sinomonas terricola</name>
    <dbReference type="NCBI Taxonomy" id="3110330"/>
    <lineage>
        <taxon>Bacteria</taxon>
        <taxon>Bacillati</taxon>
        <taxon>Actinomycetota</taxon>
        <taxon>Actinomycetes</taxon>
        <taxon>Micrococcales</taxon>
        <taxon>Micrococcaceae</taxon>
        <taxon>Sinomonas</taxon>
    </lineage>
</organism>
<name>A0ABU5T524_9MICC</name>
<evidence type="ECO:0000313" key="1">
    <source>
        <dbReference type="EMBL" id="MEA5454764.1"/>
    </source>
</evidence>
<dbReference type="EMBL" id="JAYGGQ010000005">
    <property type="protein sequence ID" value="MEA5454764.1"/>
    <property type="molecule type" value="Genomic_DNA"/>
</dbReference>
<proteinExistence type="predicted"/>
<protein>
    <recommendedName>
        <fullName evidence="3">UspA domain-containing protein</fullName>
    </recommendedName>
</protein>